<dbReference type="Proteomes" id="UP000054408">
    <property type="component" value="Unassembled WGS sequence"/>
</dbReference>
<dbReference type="PROSITE" id="PS50026">
    <property type="entry name" value="EGF_3"/>
    <property type="match status" value="1"/>
</dbReference>
<feature type="domain" description="Fibronectin type-III" evidence="6">
    <location>
        <begin position="772"/>
        <end position="862"/>
    </location>
</feature>
<evidence type="ECO:0000259" key="6">
    <source>
        <dbReference type="PROSITE" id="PS50853"/>
    </source>
</evidence>
<keyword evidence="8" id="KW-1185">Reference proteome</keyword>
<dbReference type="Gene3D" id="2.60.40.10">
    <property type="entry name" value="Immunoglobulins"/>
    <property type="match status" value="3"/>
</dbReference>
<evidence type="ECO:0000256" key="3">
    <source>
        <dbReference type="SAM" id="MobiDB-lite"/>
    </source>
</evidence>
<dbReference type="PANTHER" id="PTHR46708">
    <property type="entry name" value="TENASCIN"/>
    <property type="match status" value="1"/>
</dbReference>
<dbReference type="PANTHER" id="PTHR46708:SF2">
    <property type="entry name" value="FIBRONECTIN TYPE-III DOMAIN-CONTAINING PROTEIN"/>
    <property type="match status" value="1"/>
</dbReference>
<dbReference type="RefSeq" id="XP_013761108.1">
    <property type="nucleotide sequence ID" value="XM_013905654.1"/>
</dbReference>
<dbReference type="InterPro" id="IPR036116">
    <property type="entry name" value="FN3_sf"/>
</dbReference>
<evidence type="ECO:0000256" key="2">
    <source>
        <dbReference type="PROSITE-ProRule" id="PRU00076"/>
    </source>
</evidence>
<dbReference type="SMART" id="SM00060">
    <property type="entry name" value="FN3"/>
    <property type="match status" value="3"/>
</dbReference>
<protein>
    <submittedName>
        <fullName evidence="7">Uncharacterized protein</fullName>
    </submittedName>
</protein>
<dbReference type="InterPro" id="IPR000742">
    <property type="entry name" value="EGF"/>
</dbReference>
<feature type="transmembrane region" description="Helical" evidence="4">
    <location>
        <begin position="1332"/>
        <end position="1358"/>
    </location>
</feature>
<dbReference type="InterPro" id="IPR050991">
    <property type="entry name" value="ECM_Regulatory_Proteins"/>
</dbReference>
<name>A0A0L0DUU8_THETB</name>
<keyword evidence="4" id="KW-0472">Membrane</keyword>
<feature type="transmembrane region" description="Helical" evidence="4">
    <location>
        <begin position="1410"/>
        <end position="1429"/>
    </location>
</feature>
<dbReference type="GeneID" id="25561787"/>
<dbReference type="InterPro" id="IPR003961">
    <property type="entry name" value="FN3_dom"/>
</dbReference>
<feature type="transmembrane region" description="Helical" evidence="4">
    <location>
        <begin position="1436"/>
        <end position="1455"/>
    </location>
</feature>
<comment type="caution">
    <text evidence="2">Lacks conserved residue(s) required for the propagation of feature annotation.</text>
</comment>
<keyword evidence="2" id="KW-0245">EGF-like domain</keyword>
<keyword evidence="4" id="KW-1133">Transmembrane helix</keyword>
<keyword evidence="2" id="KW-1015">Disulfide bond</keyword>
<feature type="transmembrane region" description="Helical" evidence="4">
    <location>
        <begin position="1161"/>
        <end position="1182"/>
    </location>
</feature>
<feature type="transmembrane region" description="Helical" evidence="4">
    <location>
        <begin position="1385"/>
        <end position="1404"/>
    </location>
</feature>
<dbReference type="PROSITE" id="PS00022">
    <property type="entry name" value="EGF_1"/>
    <property type="match status" value="1"/>
</dbReference>
<dbReference type="PROSITE" id="PS50853">
    <property type="entry name" value="FN3"/>
    <property type="match status" value="2"/>
</dbReference>
<dbReference type="EMBL" id="GL349440">
    <property type="protein sequence ID" value="KNC56064.1"/>
    <property type="molecule type" value="Genomic_DNA"/>
</dbReference>
<dbReference type="OrthoDB" id="283575at2759"/>
<dbReference type="InterPro" id="IPR013783">
    <property type="entry name" value="Ig-like_fold"/>
</dbReference>
<accession>A0A0L0DUU8</accession>
<feature type="domain" description="Fibronectin type-III" evidence="6">
    <location>
        <begin position="545"/>
        <end position="649"/>
    </location>
</feature>
<evidence type="ECO:0000256" key="1">
    <source>
        <dbReference type="ARBA" id="ARBA00022737"/>
    </source>
</evidence>
<proteinExistence type="predicted"/>
<gene>
    <name evidence="7" type="ORF">AMSG_02076</name>
</gene>
<feature type="disulfide bond" evidence="2">
    <location>
        <begin position="885"/>
        <end position="894"/>
    </location>
</feature>
<organism evidence="7 8">
    <name type="scientific">Thecamonas trahens ATCC 50062</name>
    <dbReference type="NCBI Taxonomy" id="461836"/>
    <lineage>
        <taxon>Eukaryota</taxon>
        <taxon>Apusozoa</taxon>
        <taxon>Apusomonadida</taxon>
        <taxon>Apusomonadidae</taxon>
        <taxon>Thecamonas</taxon>
    </lineage>
</organism>
<reference evidence="7 8" key="1">
    <citation type="submission" date="2010-05" db="EMBL/GenBank/DDBJ databases">
        <title>The Genome Sequence of Thecamonas trahens ATCC 50062.</title>
        <authorList>
            <consortium name="The Broad Institute Genome Sequencing Platform"/>
            <person name="Russ C."/>
            <person name="Cuomo C."/>
            <person name="Shea T."/>
            <person name="Young S.K."/>
            <person name="Zeng Q."/>
            <person name="Koehrsen M."/>
            <person name="Haas B."/>
            <person name="Borodovsky M."/>
            <person name="Guigo R."/>
            <person name="Alvarado L."/>
            <person name="Berlin A."/>
            <person name="Bochicchio J."/>
            <person name="Borenstein D."/>
            <person name="Chapman S."/>
            <person name="Chen Z."/>
            <person name="Freedman E."/>
            <person name="Gellesch M."/>
            <person name="Goldberg J."/>
            <person name="Griggs A."/>
            <person name="Gujja S."/>
            <person name="Heilman E."/>
            <person name="Heiman D."/>
            <person name="Hepburn T."/>
            <person name="Howarth C."/>
            <person name="Jen D."/>
            <person name="Larson L."/>
            <person name="Mehta T."/>
            <person name="Park D."/>
            <person name="Pearson M."/>
            <person name="Roberts A."/>
            <person name="Saif S."/>
            <person name="Shenoy N."/>
            <person name="Sisk P."/>
            <person name="Stolte C."/>
            <person name="Sykes S."/>
            <person name="Thomson T."/>
            <person name="Walk T."/>
            <person name="White J."/>
            <person name="Yandava C."/>
            <person name="Burger G."/>
            <person name="Gray M.W."/>
            <person name="Holland P.W.H."/>
            <person name="King N."/>
            <person name="Lang F.B.F."/>
            <person name="Roger A.J."/>
            <person name="Ruiz-Trillo I."/>
            <person name="Lander E."/>
            <person name="Nusbaum C."/>
        </authorList>
    </citation>
    <scope>NUCLEOTIDE SEQUENCE [LARGE SCALE GENOMIC DNA]</scope>
    <source>
        <strain evidence="7 8">ATCC 50062</strain>
    </source>
</reference>
<sequence length="1669" mass="174712">MVGLFLEDGHAPASRALEPDMEPVGFFSPPPPNSGIAGHIFGPSSDGLVIAVVADMSDGTNVPTVEFRAPNPTSGALSSSGGAAVRVGFRPLTPLASGSAVPAGFDLRAAGYLDIARTVFLAGVDESAVNLDDLVVVIECPLATAAAPLPEPPTSCTLRRIGTSGAFRFANSASPTNGAITELAVVPVAGTSVANSGFFVVGLLNQTELAIASCPLSSGICFQVASTIVGPVSPLIAHVELAPSSMGVFLRSTQTPFSTTLYPCGLSSCSSSVNVGTFTSDQVATLGVAAWVSSSSSDSIVVLVDEYVRVCIGSNDCSLSDSLLSFAPSSKSSIVAVAATRGDVGPWLPGLSEVNFFVAVSYSSPGKPPSLSFFSVSSASRFRLVRLAIASPTMSCRVAGHCLSLGYDQASGLLLAGYPEVSGAFGISGIKTFKWRPKVDVNPVSVSSQDLVIAVQPNMRGFPSLSFQLAPYTALTGPITVSDVPFTTVLRSSLAHGVSVDIVLSYPGFLPGDTVTLAWRLSSAMASFESSSLGYETMTVTTPATPYEVVGVTARTIQAESIDLDWTPPFSPVNDPITSYDVIAKSAIRSGSNEPSPPLGVLASVTAPVVFPLSVAVEPSVTYRLVVVAYNMAGGSPTGGELSITTPCSTTALPSAPTIGTFALELDISSLALRLTWAEPRDGGCALDVYRILLHTPSASPFPSPTAVATVSASAARTFLIGVDADPLGGSGTVALLPSTTYAVSLEAVNVVGSVSTLSGTQSVTTPAVPLPPASFTATPSSPQEVGLSWTPPTGSVSGDVFLYTVKIAVSPGPATDIIYQGSDTSFVATGLTSQVTYVFALTAANGIGASSPASTVATTPSGCFPVCVAGQGVCTSTAPFSCTCNAGFAGTDCSIACTCVNGVCADGSSGDGKCAVGTCSAGFEGDNCDTPIPLVVASCTGCTLGMAAVASQAITLSGTGFDAQVVAYLNDTLVPTSYAAASTRAVVFDPLIAATGSLMMTLPAATSASLGAASAYANLTLVHSSSGAVLASRSIVYYTTSSCTSEGQVDVGGQCVSCPGGGTCPGGFRIWPAEGYWLESETAGPDALVTCENEAACPGALGTRTGYPVQSQASGARVTAVCASADGYTGRECKDCLDGFYRDQQQCRSCGLSDADKAEFYLLLIVVVVFMTLISASVALLPDKWLDRSVTALLGLQQIVFVGPHRQLFRGLSFLLFDIEFAKPTCTIGKIPFWGIFAGTVVVLIGALSTFTAASYIFATLQKRKNPNLSKSKMMWIRAMHSWLLLGAIAYLQFNVRLTQALYCKKETSSDGVTYRLDIEPDTVCWTGSHLWVTIFAAVFVLGYSLGFPISMFVLVARAHARGLTQFDRHVYGYLIRGVKDKYFWFRFITFIINLSLAVQTTLFPTSALKLFTSLVSFLLNMFVVGLLWPFRDWWANYIPIGVGVATSVQILILRDKLSTSLQIATLVLIAVVYVVVIGARTRILIRHGRKHPKAMKVHLLRAFAARCVYRAKEAKTEQIVDELEEDDLDELALADEDFVERPVVPTKVLRKKKVAIRAELDDAQLRDRWIPPSSDSVVELTSGGESEASSLVDSASSSTHAVDALASMASDMSDLVDVLDDVYETRLQTSRARIAHLRQQLADIRAAKARQRPRRERPLLYSDSYTE</sequence>
<evidence type="ECO:0000259" key="5">
    <source>
        <dbReference type="PROSITE" id="PS50026"/>
    </source>
</evidence>
<keyword evidence="1" id="KW-0677">Repeat</keyword>
<dbReference type="SUPFAM" id="SSF49265">
    <property type="entry name" value="Fibronectin type III"/>
    <property type="match status" value="2"/>
</dbReference>
<feature type="transmembrane region" description="Helical" evidence="4">
    <location>
        <begin position="1232"/>
        <end position="1255"/>
    </location>
</feature>
<feature type="transmembrane region" description="Helical" evidence="4">
    <location>
        <begin position="1461"/>
        <end position="1481"/>
    </location>
</feature>
<keyword evidence="4" id="KW-0812">Transmembrane</keyword>
<evidence type="ECO:0000313" key="8">
    <source>
        <dbReference type="Proteomes" id="UP000054408"/>
    </source>
</evidence>
<evidence type="ECO:0000256" key="4">
    <source>
        <dbReference type="SAM" id="Phobius"/>
    </source>
</evidence>
<dbReference type="Pfam" id="PF00041">
    <property type="entry name" value="fn3"/>
    <property type="match status" value="1"/>
</dbReference>
<dbReference type="CDD" id="cd00063">
    <property type="entry name" value="FN3"/>
    <property type="match status" value="2"/>
</dbReference>
<feature type="domain" description="EGF-like" evidence="5">
    <location>
        <begin position="860"/>
        <end position="895"/>
    </location>
</feature>
<evidence type="ECO:0000313" key="7">
    <source>
        <dbReference type="EMBL" id="KNC56064.1"/>
    </source>
</evidence>
<feature type="transmembrane region" description="Helical" evidence="4">
    <location>
        <begin position="1276"/>
        <end position="1295"/>
    </location>
</feature>
<feature type="region of interest" description="Disordered" evidence="3">
    <location>
        <begin position="1649"/>
        <end position="1669"/>
    </location>
</feature>
<dbReference type="Gene3D" id="2.10.25.10">
    <property type="entry name" value="Laminin"/>
    <property type="match status" value="1"/>
</dbReference>